<evidence type="ECO:0000313" key="2">
    <source>
        <dbReference type="Proteomes" id="UP001600888"/>
    </source>
</evidence>
<reference evidence="1 2" key="1">
    <citation type="submission" date="2024-03" db="EMBL/GenBank/DDBJ databases">
        <title>A high-quality draft genome sequence of Diaporthe vaccinii, a causative agent of upright dieback and viscid rot disease in cranberry plants.</title>
        <authorList>
            <person name="Sarrasin M."/>
            <person name="Lang B.F."/>
            <person name="Burger G."/>
        </authorList>
    </citation>
    <scope>NUCLEOTIDE SEQUENCE [LARGE SCALE GENOMIC DNA]</scope>
    <source>
        <strain evidence="1 2">IS7</strain>
    </source>
</reference>
<accession>A0ABR4EIC3</accession>
<dbReference type="EMBL" id="JBAWTH010000052">
    <property type="protein sequence ID" value="KAL2282132.1"/>
    <property type="molecule type" value="Genomic_DNA"/>
</dbReference>
<gene>
    <name evidence="1" type="ORF">FJTKL_11175</name>
</gene>
<keyword evidence="2" id="KW-1185">Reference proteome</keyword>
<organism evidence="1 2">
    <name type="scientific">Diaporthe vaccinii</name>
    <dbReference type="NCBI Taxonomy" id="105482"/>
    <lineage>
        <taxon>Eukaryota</taxon>
        <taxon>Fungi</taxon>
        <taxon>Dikarya</taxon>
        <taxon>Ascomycota</taxon>
        <taxon>Pezizomycotina</taxon>
        <taxon>Sordariomycetes</taxon>
        <taxon>Sordariomycetidae</taxon>
        <taxon>Diaporthales</taxon>
        <taxon>Diaporthaceae</taxon>
        <taxon>Diaporthe</taxon>
        <taxon>Diaporthe eres species complex</taxon>
    </lineage>
</organism>
<sequence>MANKTRMDLRIQQSQHVAERYTRTVTAVTSYQVQASLLVFLGIHHLNFEEESHYRKSKDTQTPRSQGARPLRSIVIQVSPVCLSSV</sequence>
<comment type="caution">
    <text evidence="1">The sequence shown here is derived from an EMBL/GenBank/DDBJ whole genome shotgun (WGS) entry which is preliminary data.</text>
</comment>
<dbReference type="Proteomes" id="UP001600888">
    <property type="component" value="Unassembled WGS sequence"/>
</dbReference>
<evidence type="ECO:0000313" key="1">
    <source>
        <dbReference type="EMBL" id="KAL2282132.1"/>
    </source>
</evidence>
<protein>
    <submittedName>
        <fullName evidence="1">Uncharacterized protein</fullName>
    </submittedName>
</protein>
<name>A0ABR4EIC3_9PEZI</name>
<proteinExistence type="predicted"/>